<sequence>MSSTSCEQKSARKSAEVEEEARDKCRKTLWKTLDPMVVDRSDNLYTAVRQSLHKVSRNSFSTLNSNAETKNRSGVSQESSIGRFSTIKAFFDKNDCQEERGARFRCKITVMGRLMRKLELRKREQFPDQVTSMGYFILFILGFLVSVQLYTWMREFLG</sequence>
<feature type="transmembrane region" description="Helical" evidence="2">
    <location>
        <begin position="130"/>
        <end position="153"/>
    </location>
</feature>
<accession>A0A8B8GY84</accession>
<dbReference type="OrthoDB" id="7600844at2759"/>
<reference evidence="5" key="2">
    <citation type="submission" date="2025-04" db="UniProtKB">
        <authorList>
            <consortium name="RefSeq"/>
        </authorList>
    </citation>
    <scope>IDENTIFICATION</scope>
    <source>
        <strain evidence="5">DH4</strain>
        <tissue evidence="5">Whole body</tissue>
    </source>
</reference>
<dbReference type="KEGG" id="ame:113218538"/>
<dbReference type="Proteomes" id="UP000005203">
    <property type="component" value="Linkage group LG4"/>
</dbReference>
<dbReference type="EnsemblMetazoa" id="XM_026440059">
    <property type="protein sequence ID" value="XP_026295844"/>
    <property type="gene ID" value="LOC113218538"/>
</dbReference>
<dbReference type="RefSeq" id="XP_026295844.1">
    <property type="nucleotide sequence ID" value="XM_026440059.1"/>
</dbReference>
<protein>
    <submittedName>
        <fullName evidence="5">Uncharacterized protein LOC113218538</fullName>
    </submittedName>
</protein>
<feature type="region of interest" description="Disordered" evidence="1">
    <location>
        <begin position="1"/>
        <end position="22"/>
    </location>
</feature>
<evidence type="ECO:0000313" key="5">
    <source>
        <dbReference type="RefSeq" id="XP_026295844.1"/>
    </source>
</evidence>
<dbReference type="GeneID" id="113218538"/>
<gene>
    <name evidence="5" type="primary">LOC113218538</name>
</gene>
<keyword evidence="2" id="KW-1133">Transmembrane helix</keyword>
<proteinExistence type="predicted"/>
<evidence type="ECO:0000256" key="2">
    <source>
        <dbReference type="SAM" id="Phobius"/>
    </source>
</evidence>
<dbReference type="AlphaFoldDB" id="A0A7M7L1Y3"/>
<name>A0A7M7L1Y3_APIME</name>
<reference evidence="3" key="1">
    <citation type="submission" date="2021-01" db="UniProtKB">
        <authorList>
            <consortium name="EnsemblMetazoa"/>
        </authorList>
    </citation>
    <scope>IDENTIFICATION</scope>
    <source>
        <strain evidence="3">DH4</strain>
    </source>
</reference>
<organism evidence="3">
    <name type="scientific">Apis mellifera</name>
    <name type="common">Honeybee</name>
    <dbReference type="NCBI Taxonomy" id="7460"/>
    <lineage>
        <taxon>Eukaryota</taxon>
        <taxon>Metazoa</taxon>
        <taxon>Ecdysozoa</taxon>
        <taxon>Arthropoda</taxon>
        <taxon>Hexapoda</taxon>
        <taxon>Insecta</taxon>
        <taxon>Pterygota</taxon>
        <taxon>Neoptera</taxon>
        <taxon>Endopterygota</taxon>
        <taxon>Hymenoptera</taxon>
        <taxon>Apocrita</taxon>
        <taxon>Aculeata</taxon>
        <taxon>Apoidea</taxon>
        <taxon>Anthophila</taxon>
        <taxon>Apidae</taxon>
        <taxon>Apis</taxon>
    </lineage>
</organism>
<keyword evidence="2" id="KW-0472">Membrane</keyword>
<evidence type="ECO:0000313" key="4">
    <source>
        <dbReference type="Proteomes" id="UP000005203"/>
    </source>
</evidence>
<evidence type="ECO:0000256" key="1">
    <source>
        <dbReference type="SAM" id="MobiDB-lite"/>
    </source>
</evidence>
<accession>A0A7M7L1Y3</accession>
<keyword evidence="2" id="KW-0812">Transmembrane</keyword>
<evidence type="ECO:0000313" key="3">
    <source>
        <dbReference type="EnsemblMetazoa" id="XP_026295844"/>
    </source>
</evidence>
<keyword evidence="4" id="KW-1185">Reference proteome</keyword>